<evidence type="ECO:0000259" key="1">
    <source>
        <dbReference type="Pfam" id="PF00561"/>
    </source>
</evidence>
<protein>
    <submittedName>
        <fullName evidence="2">3-oxoadipate enol-lactonase 2</fullName>
        <ecNumber evidence="2">3.1.1.24</ecNumber>
    </submittedName>
</protein>
<keyword evidence="2" id="KW-0378">Hydrolase</keyword>
<dbReference type="PANTHER" id="PTHR43433:SF5">
    <property type="entry name" value="AB HYDROLASE-1 DOMAIN-CONTAINING PROTEIN"/>
    <property type="match status" value="1"/>
</dbReference>
<dbReference type="EC" id="3.1.1.24" evidence="2"/>
<evidence type="ECO:0000313" key="2">
    <source>
        <dbReference type="EMBL" id="VFU17881.1"/>
    </source>
</evidence>
<dbReference type="InterPro" id="IPR050471">
    <property type="entry name" value="AB_hydrolase"/>
</dbReference>
<dbReference type="InterPro" id="IPR000073">
    <property type="entry name" value="AB_hydrolase_1"/>
</dbReference>
<feature type="domain" description="AB hydrolase-1" evidence="1">
    <location>
        <begin position="46"/>
        <end position="294"/>
    </location>
</feature>
<dbReference type="GO" id="GO:0004806">
    <property type="term" value="F:triacylglycerol lipase activity"/>
    <property type="evidence" value="ECO:0007669"/>
    <property type="project" value="TreeGrafter"/>
</dbReference>
<name>A0A485M3Q7_9ZZZZ</name>
<accession>A0A485M3Q7</accession>
<dbReference type="SUPFAM" id="SSF53474">
    <property type="entry name" value="alpha/beta-Hydrolases"/>
    <property type="match status" value="1"/>
</dbReference>
<dbReference type="PRINTS" id="PR00111">
    <property type="entry name" value="ABHYDROLASE"/>
</dbReference>
<organism evidence="2">
    <name type="scientific">anaerobic digester metagenome</name>
    <dbReference type="NCBI Taxonomy" id="1263854"/>
    <lineage>
        <taxon>unclassified sequences</taxon>
        <taxon>metagenomes</taxon>
        <taxon>ecological metagenomes</taxon>
    </lineage>
</organism>
<sequence length="314" mass="34333">MERPLPAERKQLVKKDTPSIKRTDESRVRANGVDVVYDTFGDESDPPLLLIMGLSTQMIVWEDEFCERLACRGFFVVRFDNRDAGRSSTFDPPGMQGLRNVFHGGQAGLAYTLDDMAGDTLGLMDALDIASAHVVGASMGGMIAQIMALNNPRRVLSLTLIMSSSGNPFLPPPRPEAMSILFKPFPTRREPYIEYFLDVCRVLNGGEIPVDKGRMRRLAELSFERGVSPGGSARQLAAILAAGNRKGSLAALNVPTLVVHGDADPLLPVECGIDLAESIPGSHLKIIKGMGHWLAPAVWNEVIEAMDRHIRCNR</sequence>
<dbReference type="GO" id="GO:0046503">
    <property type="term" value="P:glycerolipid catabolic process"/>
    <property type="evidence" value="ECO:0007669"/>
    <property type="project" value="TreeGrafter"/>
</dbReference>
<dbReference type="EMBL" id="CAADRM010000141">
    <property type="protein sequence ID" value="VFU17881.1"/>
    <property type="molecule type" value="Genomic_DNA"/>
</dbReference>
<dbReference type="Gene3D" id="3.40.50.1820">
    <property type="entry name" value="alpha/beta hydrolase"/>
    <property type="match status" value="1"/>
</dbReference>
<dbReference type="GO" id="GO:0047570">
    <property type="term" value="F:3-oxoadipate enol-lactonase activity"/>
    <property type="evidence" value="ECO:0007669"/>
    <property type="project" value="UniProtKB-EC"/>
</dbReference>
<dbReference type="Pfam" id="PF00561">
    <property type="entry name" value="Abhydrolase_1"/>
    <property type="match status" value="1"/>
</dbReference>
<reference evidence="2" key="1">
    <citation type="submission" date="2019-03" db="EMBL/GenBank/DDBJ databases">
        <authorList>
            <person name="Hao L."/>
        </authorList>
    </citation>
    <scope>NUCLEOTIDE SEQUENCE</scope>
</reference>
<dbReference type="InterPro" id="IPR029058">
    <property type="entry name" value="AB_hydrolase_fold"/>
</dbReference>
<proteinExistence type="predicted"/>
<dbReference type="AlphaFoldDB" id="A0A485M3Q7"/>
<dbReference type="PANTHER" id="PTHR43433">
    <property type="entry name" value="HYDROLASE, ALPHA/BETA FOLD FAMILY PROTEIN"/>
    <property type="match status" value="1"/>
</dbReference>
<gene>
    <name evidence="2" type="primary">catD</name>
    <name evidence="2" type="ORF">SCFA_740003</name>
</gene>